<proteinExistence type="predicted"/>
<keyword evidence="2" id="KW-0732">Signal</keyword>
<evidence type="ECO:0000313" key="4">
    <source>
        <dbReference type="Proteomes" id="UP001642482"/>
    </source>
</evidence>
<dbReference type="Gene3D" id="2.60.120.260">
    <property type="entry name" value="Galactose-binding domain-like"/>
    <property type="match status" value="1"/>
</dbReference>
<feature type="chain" id="PRO_5046689486" description="Ig-like domain-containing protein" evidence="2">
    <location>
        <begin position="23"/>
        <end position="196"/>
    </location>
</feature>
<dbReference type="InterPro" id="IPR008979">
    <property type="entry name" value="Galactose-bd-like_sf"/>
</dbReference>
<name>A0ABP0D227_9PEZI</name>
<sequence length="196" mass="20086">MKFPTTASILALGLALVSPVSAANCKLSKPASVSPSSSSSTPASSSSSAPVAPAAPTNVVKNPDFANNAAYWALTGSSSVISPCVGKDSCLDATDSSDYTTSFSQTVTTVAGTTYSFSVDYYLQSLSGSATLVCTLTDSVSGGVTTFTYSIDGYNPGYFQAYTGTYTALSDTTALQCTLSTTIFAELYFTDVILIS</sequence>
<reference evidence="3 4" key="1">
    <citation type="submission" date="2024-01" db="EMBL/GenBank/DDBJ databases">
        <authorList>
            <person name="Allen C."/>
            <person name="Tagirdzhanova G."/>
        </authorList>
    </citation>
    <scope>NUCLEOTIDE SEQUENCE [LARGE SCALE GENOMIC DNA]</scope>
</reference>
<evidence type="ECO:0000256" key="2">
    <source>
        <dbReference type="SAM" id="SignalP"/>
    </source>
</evidence>
<evidence type="ECO:0008006" key="5">
    <source>
        <dbReference type="Google" id="ProtNLM"/>
    </source>
</evidence>
<feature type="region of interest" description="Disordered" evidence="1">
    <location>
        <begin position="29"/>
        <end position="53"/>
    </location>
</feature>
<feature type="signal peptide" evidence="2">
    <location>
        <begin position="1"/>
        <end position="22"/>
    </location>
</feature>
<evidence type="ECO:0000256" key="1">
    <source>
        <dbReference type="SAM" id="MobiDB-lite"/>
    </source>
</evidence>
<organism evidence="3 4">
    <name type="scientific">Sporothrix eucalyptigena</name>
    <dbReference type="NCBI Taxonomy" id="1812306"/>
    <lineage>
        <taxon>Eukaryota</taxon>
        <taxon>Fungi</taxon>
        <taxon>Dikarya</taxon>
        <taxon>Ascomycota</taxon>
        <taxon>Pezizomycotina</taxon>
        <taxon>Sordariomycetes</taxon>
        <taxon>Sordariomycetidae</taxon>
        <taxon>Ophiostomatales</taxon>
        <taxon>Ophiostomataceae</taxon>
        <taxon>Sporothrix</taxon>
    </lineage>
</organism>
<evidence type="ECO:0000313" key="3">
    <source>
        <dbReference type="EMBL" id="CAK7238465.1"/>
    </source>
</evidence>
<keyword evidence="4" id="KW-1185">Reference proteome</keyword>
<dbReference type="SUPFAM" id="SSF49785">
    <property type="entry name" value="Galactose-binding domain-like"/>
    <property type="match status" value="1"/>
</dbReference>
<feature type="compositionally biased region" description="Low complexity" evidence="1">
    <location>
        <begin position="30"/>
        <end position="53"/>
    </location>
</feature>
<comment type="caution">
    <text evidence="3">The sequence shown here is derived from an EMBL/GenBank/DDBJ whole genome shotgun (WGS) entry which is preliminary data.</text>
</comment>
<dbReference type="Proteomes" id="UP001642482">
    <property type="component" value="Unassembled WGS sequence"/>
</dbReference>
<accession>A0ABP0D227</accession>
<gene>
    <name evidence="3" type="ORF">SEUCBS140593_010716</name>
</gene>
<protein>
    <recommendedName>
        <fullName evidence="5">Ig-like domain-containing protein</fullName>
    </recommendedName>
</protein>
<dbReference type="EMBL" id="CAWUHD010000253">
    <property type="protein sequence ID" value="CAK7238465.1"/>
    <property type="molecule type" value="Genomic_DNA"/>
</dbReference>